<organism evidence="2">
    <name type="scientific">Drosophila grimshawi</name>
    <name type="common">Hawaiian fruit fly</name>
    <name type="synonym">Idiomyia grimshawi</name>
    <dbReference type="NCBI Taxonomy" id="7222"/>
    <lineage>
        <taxon>Eukaryota</taxon>
        <taxon>Metazoa</taxon>
        <taxon>Ecdysozoa</taxon>
        <taxon>Arthropoda</taxon>
        <taxon>Hexapoda</taxon>
        <taxon>Insecta</taxon>
        <taxon>Pterygota</taxon>
        <taxon>Neoptera</taxon>
        <taxon>Endopterygota</taxon>
        <taxon>Diptera</taxon>
        <taxon>Brachycera</taxon>
        <taxon>Muscomorpha</taxon>
        <taxon>Ephydroidea</taxon>
        <taxon>Drosophilidae</taxon>
        <taxon>Drosophila</taxon>
        <taxon>Hawaiian Drosophila</taxon>
    </lineage>
</organism>
<dbReference type="Proteomes" id="UP000001070">
    <property type="component" value="Unassembled WGS sequence"/>
</dbReference>
<keyword evidence="2" id="KW-1185">Reference proteome</keyword>
<protein>
    <submittedName>
        <fullName evidence="1">GH24180</fullName>
    </submittedName>
</protein>
<accession>B4JN92</accession>
<proteinExistence type="predicted"/>
<name>B4JN92_DROGR</name>
<sequence length="75" mass="8704">MCWLALHRIRKATLLTSRLTLARAKIYQLAHRDICEGFVMAGIPPRLHLETETGKPIVLMMRMLVQPWDMCANRD</sequence>
<evidence type="ECO:0000313" key="2">
    <source>
        <dbReference type="Proteomes" id="UP000001070"/>
    </source>
</evidence>
<dbReference type="AlphaFoldDB" id="B4JN92"/>
<gene>
    <name evidence="1" type="primary">Dgri\GH24180</name>
    <name evidence="1" type="ORF">Dgri_GH24180</name>
</gene>
<evidence type="ECO:0000313" key="1">
    <source>
        <dbReference type="EMBL" id="EDV92185.1"/>
    </source>
</evidence>
<reference evidence="1 2" key="1">
    <citation type="journal article" date="2007" name="Nature">
        <title>Evolution of genes and genomes on the Drosophila phylogeny.</title>
        <authorList>
            <consortium name="Drosophila 12 Genomes Consortium"/>
            <person name="Clark A.G."/>
            <person name="Eisen M.B."/>
            <person name="Smith D.R."/>
            <person name="Bergman C.M."/>
            <person name="Oliver B."/>
            <person name="Markow T.A."/>
            <person name="Kaufman T.C."/>
            <person name="Kellis M."/>
            <person name="Gelbart W."/>
            <person name="Iyer V.N."/>
            <person name="Pollard D.A."/>
            <person name="Sackton T.B."/>
            <person name="Larracuente A.M."/>
            <person name="Singh N.D."/>
            <person name="Abad J.P."/>
            <person name="Abt D.N."/>
            <person name="Adryan B."/>
            <person name="Aguade M."/>
            <person name="Akashi H."/>
            <person name="Anderson W.W."/>
            <person name="Aquadro C.F."/>
            <person name="Ardell D.H."/>
            <person name="Arguello R."/>
            <person name="Artieri C.G."/>
            <person name="Barbash D.A."/>
            <person name="Barker D."/>
            <person name="Barsanti P."/>
            <person name="Batterham P."/>
            <person name="Batzoglou S."/>
            <person name="Begun D."/>
            <person name="Bhutkar A."/>
            <person name="Blanco E."/>
            <person name="Bosak S.A."/>
            <person name="Bradley R.K."/>
            <person name="Brand A.D."/>
            <person name="Brent M.R."/>
            <person name="Brooks A.N."/>
            <person name="Brown R.H."/>
            <person name="Butlin R.K."/>
            <person name="Caggese C."/>
            <person name="Calvi B.R."/>
            <person name="Bernardo de Carvalho A."/>
            <person name="Caspi A."/>
            <person name="Castrezana S."/>
            <person name="Celniker S.E."/>
            <person name="Chang J.L."/>
            <person name="Chapple C."/>
            <person name="Chatterji S."/>
            <person name="Chinwalla A."/>
            <person name="Civetta A."/>
            <person name="Clifton S.W."/>
            <person name="Comeron J.M."/>
            <person name="Costello J.C."/>
            <person name="Coyne J.A."/>
            <person name="Daub J."/>
            <person name="David R.G."/>
            <person name="Delcher A.L."/>
            <person name="Delehaunty K."/>
            <person name="Do C.B."/>
            <person name="Ebling H."/>
            <person name="Edwards K."/>
            <person name="Eickbush T."/>
            <person name="Evans J.D."/>
            <person name="Filipski A."/>
            <person name="Findeiss S."/>
            <person name="Freyhult E."/>
            <person name="Fulton L."/>
            <person name="Fulton R."/>
            <person name="Garcia A.C."/>
            <person name="Gardiner A."/>
            <person name="Garfield D.A."/>
            <person name="Garvin B.E."/>
            <person name="Gibson G."/>
            <person name="Gilbert D."/>
            <person name="Gnerre S."/>
            <person name="Godfrey J."/>
            <person name="Good R."/>
            <person name="Gotea V."/>
            <person name="Gravely B."/>
            <person name="Greenberg A.J."/>
            <person name="Griffiths-Jones S."/>
            <person name="Gross S."/>
            <person name="Guigo R."/>
            <person name="Gustafson E.A."/>
            <person name="Haerty W."/>
            <person name="Hahn M.W."/>
            <person name="Halligan D.L."/>
            <person name="Halpern A.L."/>
            <person name="Halter G.M."/>
            <person name="Han M.V."/>
            <person name="Heger A."/>
            <person name="Hillier L."/>
            <person name="Hinrichs A.S."/>
            <person name="Holmes I."/>
            <person name="Hoskins R.A."/>
            <person name="Hubisz M.J."/>
            <person name="Hultmark D."/>
            <person name="Huntley M.A."/>
            <person name="Jaffe D.B."/>
            <person name="Jagadeeshan S."/>
            <person name="Jeck W.R."/>
            <person name="Johnson J."/>
            <person name="Jones C.D."/>
            <person name="Jordan W.C."/>
            <person name="Karpen G.H."/>
            <person name="Kataoka E."/>
            <person name="Keightley P.D."/>
            <person name="Kheradpour P."/>
            <person name="Kirkness E.F."/>
            <person name="Koerich L.B."/>
            <person name="Kristiansen K."/>
            <person name="Kudrna D."/>
            <person name="Kulathinal R.J."/>
            <person name="Kumar S."/>
            <person name="Kwok R."/>
            <person name="Lander E."/>
            <person name="Langley C.H."/>
            <person name="Lapoint R."/>
            <person name="Lazzaro B.P."/>
            <person name="Lee S.J."/>
            <person name="Levesque L."/>
            <person name="Li R."/>
            <person name="Lin C.F."/>
            <person name="Lin M.F."/>
            <person name="Lindblad-Toh K."/>
            <person name="Llopart A."/>
            <person name="Long M."/>
            <person name="Low L."/>
            <person name="Lozovsky E."/>
            <person name="Lu J."/>
            <person name="Luo M."/>
            <person name="Machado C.A."/>
            <person name="Makalowski W."/>
            <person name="Marzo M."/>
            <person name="Matsuda M."/>
            <person name="Matzkin L."/>
            <person name="McAllister B."/>
            <person name="McBride C.S."/>
            <person name="McKernan B."/>
            <person name="McKernan K."/>
            <person name="Mendez-Lago M."/>
            <person name="Minx P."/>
            <person name="Mollenhauer M.U."/>
            <person name="Montooth K."/>
            <person name="Mount S.M."/>
            <person name="Mu X."/>
            <person name="Myers E."/>
            <person name="Negre B."/>
            <person name="Newfeld S."/>
            <person name="Nielsen R."/>
            <person name="Noor M.A."/>
            <person name="O'Grady P."/>
            <person name="Pachter L."/>
            <person name="Papaceit M."/>
            <person name="Parisi M.J."/>
            <person name="Parisi M."/>
            <person name="Parts L."/>
            <person name="Pedersen J.S."/>
            <person name="Pesole G."/>
            <person name="Phillippy A.M."/>
            <person name="Ponting C.P."/>
            <person name="Pop M."/>
            <person name="Porcelli D."/>
            <person name="Powell J.R."/>
            <person name="Prohaska S."/>
            <person name="Pruitt K."/>
            <person name="Puig M."/>
            <person name="Quesneville H."/>
            <person name="Ram K.R."/>
            <person name="Rand D."/>
            <person name="Rasmussen M.D."/>
            <person name="Reed L.K."/>
            <person name="Reenan R."/>
            <person name="Reily A."/>
            <person name="Remington K.A."/>
            <person name="Rieger T.T."/>
            <person name="Ritchie M.G."/>
            <person name="Robin C."/>
            <person name="Rogers Y.H."/>
            <person name="Rohde C."/>
            <person name="Rozas J."/>
            <person name="Rubenfield M.J."/>
            <person name="Ruiz A."/>
            <person name="Russo S."/>
            <person name="Salzberg S.L."/>
            <person name="Sanchez-Gracia A."/>
            <person name="Saranga D.J."/>
            <person name="Sato H."/>
            <person name="Schaeffer S.W."/>
            <person name="Schatz M.C."/>
            <person name="Schlenke T."/>
            <person name="Schwartz R."/>
            <person name="Segarra C."/>
            <person name="Singh R.S."/>
            <person name="Sirot L."/>
            <person name="Sirota M."/>
            <person name="Sisneros N.B."/>
            <person name="Smith C.D."/>
            <person name="Smith T.F."/>
            <person name="Spieth J."/>
            <person name="Stage D.E."/>
            <person name="Stark A."/>
            <person name="Stephan W."/>
            <person name="Strausberg R.L."/>
            <person name="Strempel S."/>
            <person name="Sturgill D."/>
            <person name="Sutton G."/>
            <person name="Sutton G.G."/>
            <person name="Tao W."/>
            <person name="Teichmann S."/>
            <person name="Tobari Y.N."/>
            <person name="Tomimura Y."/>
            <person name="Tsolas J.M."/>
            <person name="Valente V.L."/>
            <person name="Venter E."/>
            <person name="Venter J.C."/>
            <person name="Vicario S."/>
            <person name="Vieira F.G."/>
            <person name="Vilella A.J."/>
            <person name="Villasante A."/>
            <person name="Walenz B."/>
            <person name="Wang J."/>
            <person name="Wasserman M."/>
            <person name="Watts T."/>
            <person name="Wilson D."/>
            <person name="Wilson R.K."/>
            <person name="Wing R.A."/>
            <person name="Wolfner M.F."/>
            <person name="Wong A."/>
            <person name="Wong G.K."/>
            <person name="Wu C.I."/>
            <person name="Wu G."/>
            <person name="Yamamoto D."/>
            <person name="Yang H.P."/>
            <person name="Yang S.P."/>
            <person name="Yorke J.A."/>
            <person name="Yoshida K."/>
            <person name="Zdobnov E."/>
            <person name="Zhang P."/>
            <person name="Zhang Y."/>
            <person name="Zimin A.V."/>
            <person name="Baldwin J."/>
            <person name="Abdouelleil A."/>
            <person name="Abdulkadir J."/>
            <person name="Abebe A."/>
            <person name="Abera B."/>
            <person name="Abreu J."/>
            <person name="Acer S.C."/>
            <person name="Aftuck L."/>
            <person name="Alexander A."/>
            <person name="An P."/>
            <person name="Anderson E."/>
            <person name="Anderson S."/>
            <person name="Arachi H."/>
            <person name="Azer M."/>
            <person name="Bachantsang P."/>
            <person name="Barry A."/>
            <person name="Bayul T."/>
            <person name="Berlin A."/>
            <person name="Bessette D."/>
            <person name="Bloom T."/>
            <person name="Blye J."/>
            <person name="Boguslavskiy L."/>
            <person name="Bonnet C."/>
            <person name="Boukhgalter B."/>
            <person name="Bourzgui I."/>
            <person name="Brown A."/>
            <person name="Cahill P."/>
            <person name="Channer S."/>
            <person name="Cheshatsang Y."/>
            <person name="Chuda L."/>
            <person name="Citroen M."/>
            <person name="Collymore A."/>
            <person name="Cooke P."/>
            <person name="Costello M."/>
            <person name="D'Aco K."/>
            <person name="Daza R."/>
            <person name="De Haan G."/>
            <person name="DeGray S."/>
            <person name="DeMaso C."/>
            <person name="Dhargay N."/>
            <person name="Dooley K."/>
            <person name="Dooley E."/>
            <person name="Doricent M."/>
            <person name="Dorje P."/>
            <person name="Dorjee K."/>
            <person name="Dupes A."/>
            <person name="Elong R."/>
            <person name="Falk J."/>
            <person name="Farina A."/>
            <person name="Faro S."/>
            <person name="Ferguson D."/>
            <person name="Fisher S."/>
            <person name="Foley C.D."/>
            <person name="Franke A."/>
            <person name="Friedrich D."/>
            <person name="Gadbois L."/>
            <person name="Gearin G."/>
            <person name="Gearin C.R."/>
            <person name="Giannoukos G."/>
            <person name="Goode T."/>
            <person name="Graham J."/>
            <person name="Grandbois E."/>
            <person name="Grewal S."/>
            <person name="Gyaltsen K."/>
            <person name="Hafez N."/>
            <person name="Hagos B."/>
            <person name="Hall J."/>
            <person name="Henson C."/>
            <person name="Hollinger A."/>
            <person name="Honan T."/>
            <person name="Huard M.D."/>
            <person name="Hughes L."/>
            <person name="Hurhula B."/>
            <person name="Husby M.E."/>
            <person name="Kamat A."/>
            <person name="Kanga B."/>
            <person name="Kashin S."/>
            <person name="Khazanovich D."/>
            <person name="Kisner P."/>
            <person name="Lance K."/>
            <person name="Lara M."/>
            <person name="Lee W."/>
            <person name="Lennon N."/>
            <person name="Letendre F."/>
            <person name="LeVine R."/>
            <person name="Lipovsky A."/>
            <person name="Liu X."/>
            <person name="Liu J."/>
            <person name="Liu S."/>
            <person name="Lokyitsang T."/>
            <person name="Lokyitsang Y."/>
            <person name="Lubonja R."/>
            <person name="Lui A."/>
            <person name="MacDonald P."/>
            <person name="Magnisalis V."/>
            <person name="Maru K."/>
            <person name="Matthews C."/>
            <person name="McCusker W."/>
            <person name="McDonough S."/>
            <person name="Mehta T."/>
            <person name="Meldrim J."/>
            <person name="Meneus L."/>
            <person name="Mihai O."/>
            <person name="Mihalev A."/>
            <person name="Mihova T."/>
            <person name="Mittelman R."/>
            <person name="Mlenga V."/>
            <person name="Montmayeur A."/>
            <person name="Mulrain L."/>
            <person name="Navidi A."/>
            <person name="Naylor J."/>
            <person name="Negash T."/>
            <person name="Nguyen T."/>
            <person name="Nguyen N."/>
            <person name="Nicol R."/>
            <person name="Norbu C."/>
            <person name="Norbu N."/>
            <person name="Novod N."/>
            <person name="O'Neill B."/>
            <person name="Osman S."/>
            <person name="Markiewicz E."/>
            <person name="Oyono O.L."/>
            <person name="Patti C."/>
            <person name="Phunkhang P."/>
            <person name="Pierre F."/>
            <person name="Priest M."/>
            <person name="Raghuraman S."/>
            <person name="Rege F."/>
            <person name="Reyes R."/>
            <person name="Rise C."/>
            <person name="Rogov P."/>
            <person name="Ross K."/>
            <person name="Ryan E."/>
            <person name="Settipalli S."/>
            <person name="Shea T."/>
            <person name="Sherpa N."/>
            <person name="Shi L."/>
            <person name="Shih D."/>
            <person name="Sparrow T."/>
            <person name="Spaulding J."/>
            <person name="Stalker J."/>
            <person name="Stange-Thomann N."/>
            <person name="Stavropoulos S."/>
            <person name="Stone C."/>
            <person name="Strader C."/>
            <person name="Tesfaye S."/>
            <person name="Thomson T."/>
            <person name="Thoulutsang Y."/>
            <person name="Thoulutsang D."/>
            <person name="Topham K."/>
            <person name="Topping I."/>
            <person name="Tsamla T."/>
            <person name="Vassiliev H."/>
            <person name="Vo A."/>
            <person name="Wangchuk T."/>
            <person name="Wangdi T."/>
            <person name="Weiand M."/>
            <person name="Wilkinson J."/>
            <person name="Wilson A."/>
            <person name="Yadav S."/>
            <person name="Young G."/>
            <person name="Yu Q."/>
            <person name="Zembek L."/>
            <person name="Zhong D."/>
            <person name="Zimmer A."/>
            <person name="Zwirko Z."/>
            <person name="Jaffe D.B."/>
            <person name="Alvarez P."/>
            <person name="Brockman W."/>
            <person name="Butler J."/>
            <person name="Chin C."/>
            <person name="Gnerre S."/>
            <person name="Grabherr M."/>
            <person name="Kleber M."/>
            <person name="Mauceli E."/>
            <person name="MacCallum I."/>
        </authorList>
    </citation>
    <scope>NUCLEOTIDE SEQUENCE [LARGE SCALE GENOMIC DNA]</scope>
    <source>
        <strain evidence="2">Tucson 15287-2541.00</strain>
    </source>
</reference>
<dbReference type="HOGENOM" id="CLU_2673674_0_0_1"/>
<dbReference type="InParanoid" id="B4JN92"/>
<dbReference type="EMBL" id="CH916371">
    <property type="protein sequence ID" value="EDV92185.1"/>
    <property type="molecule type" value="Genomic_DNA"/>
</dbReference>